<evidence type="ECO:0000313" key="2">
    <source>
        <dbReference type="EMBL" id="SDM13950.1"/>
    </source>
</evidence>
<feature type="domain" description="NAD-dependent epimerase/dehydratase" evidence="1">
    <location>
        <begin position="24"/>
        <end position="231"/>
    </location>
</feature>
<sequence>MRSVACERRELRGGEQLSFTSVFIVGCGDIGQRVGQLWRERGVEVTALVRSPEAQMKLEALGFSVVRGDLDEPQSLADLPLRNRLVYYFAPPPAQGTHDPRMAAFCENSLAAHKPWKIVYISTSGVYGDCAGALVDEDAPLKPLTDRARRRVAAEEHLRSWQARHDGQVVILRVPGIYGPGRLPRKRIEQGVPVLDARQAAPSNRIHAVDLARICVAAGDKGEAGDVFNVCDESGGSMSDYFNAVADACGLPRPPQISMEEAHRMMSPEMLSYLNESRRLDTRRLRDRLRIELLYPDLVSGLRAALAEESENARP</sequence>
<dbReference type="AlphaFoldDB" id="A0A1G9QSY4"/>
<reference evidence="2 3" key="1">
    <citation type="submission" date="2016-10" db="EMBL/GenBank/DDBJ databases">
        <authorList>
            <person name="de Groot N.N."/>
        </authorList>
    </citation>
    <scope>NUCLEOTIDE SEQUENCE [LARGE SCALE GENOMIC DNA]</scope>
    <source>
        <strain evidence="2 3">DSM 17813</strain>
    </source>
</reference>
<dbReference type="OrthoDB" id="9808276at2"/>
<evidence type="ECO:0000259" key="1">
    <source>
        <dbReference type="Pfam" id="PF01370"/>
    </source>
</evidence>
<dbReference type="InterPro" id="IPR001509">
    <property type="entry name" value="Epimerase_deHydtase"/>
</dbReference>
<evidence type="ECO:0000313" key="3">
    <source>
        <dbReference type="Proteomes" id="UP000182146"/>
    </source>
</evidence>
<dbReference type="STRING" id="392333.SAMN05660860_01890"/>
<dbReference type="Proteomes" id="UP000182146">
    <property type="component" value="Unassembled WGS sequence"/>
</dbReference>
<dbReference type="PROSITE" id="PS51257">
    <property type="entry name" value="PROKAR_LIPOPROTEIN"/>
    <property type="match status" value="1"/>
</dbReference>
<dbReference type="Gene3D" id="3.40.50.720">
    <property type="entry name" value="NAD(P)-binding Rossmann-like Domain"/>
    <property type="match status" value="1"/>
</dbReference>
<dbReference type="CDD" id="cd05266">
    <property type="entry name" value="SDR_a4"/>
    <property type="match status" value="1"/>
</dbReference>
<dbReference type="GO" id="GO:0005737">
    <property type="term" value="C:cytoplasm"/>
    <property type="evidence" value="ECO:0007669"/>
    <property type="project" value="TreeGrafter"/>
</dbReference>
<dbReference type="Pfam" id="PF01370">
    <property type="entry name" value="Epimerase"/>
    <property type="match status" value="1"/>
</dbReference>
<dbReference type="EMBL" id="FNGU01000004">
    <property type="protein sequence ID" value="SDM13950.1"/>
    <property type="molecule type" value="Genomic_DNA"/>
</dbReference>
<proteinExistence type="predicted"/>
<organism evidence="2 3">
    <name type="scientific">Geoalkalibacter ferrihydriticus</name>
    <dbReference type="NCBI Taxonomy" id="392333"/>
    <lineage>
        <taxon>Bacteria</taxon>
        <taxon>Pseudomonadati</taxon>
        <taxon>Thermodesulfobacteriota</taxon>
        <taxon>Desulfuromonadia</taxon>
        <taxon>Desulfuromonadales</taxon>
        <taxon>Geoalkalibacteraceae</taxon>
        <taxon>Geoalkalibacter</taxon>
    </lineage>
</organism>
<name>A0A1G9QSY4_9BACT</name>
<dbReference type="InterPro" id="IPR051783">
    <property type="entry name" value="NAD(P)-dependent_oxidoreduct"/>
</dbReference>
<dbReference type="RefSeq" id="WP_074669542.1">
    <property type="nucleotide sequence ID" value="NZ_FNGU01000004.1"/>
</dbReference>
<gene>
    <name evidence="2" type="ORF">SAMN05660860_01890</name>
</gene>
<dbReference type="PANTHER" id="PTHR48079">
    <property type="entry name" value="PROTEIN YEEZ"/>
    <property type="match status" value="1"/>
</dbReference>
<dbReference type="SUPFAM" id="SSF51735">
    <property type="entry name" value="NAD(P)-binding Rossmann-fold domains"/>
    <property type="match status" value="1"/>
</dbReference>
<dbReference type="PANTHER" id="PTHR48079:SF6">
    <property type="entry name" value="NAD(P)-BINDING DOMAIN-CONTAINING PROTEIN-RELATED"/>
    <property type="match status" value="1"/>
</dbReference>
<dbReference type="GO" id="GO:0004029">
    <property type="term" value="F:aldehyde dehydrogenase (NAD+) activity"/>
    <property type="evidence" value="ECO:0007669"/>
    <property type="project" value="TreeGrafter"/>
</dbReference>
<accession>A0A1G9QSY4</accession>
<protein>
    <submittedName>
        <fullName evidence="2">Nucleoside-diphosphate-sugar epimerase</fullName>
    </submittedName>
</protein>
<dbReference type="InterPro" id="IPR036291">
    <property type="entry name" value="NAD(P)-bd_dom_sf"/>
</dbReference>